<evidence type="ECO:0000256" key="13">
    <source>
        <dbReference type="SAM" id="MobiDB-lite"/>
    </source>
</evidence>
<dbReference type="eggNOG" id="COG0226">
    <property type="taxonomic scope" value="Bacteria"/>
</dbReference>
<feature type="domain" description="PBP" evidence="14">
    <location>
        <begin position="30"/>
        <end position="268"/>
    </location>
</feature>
<dbReference type="InterPro" id="IPR050811">
    <property type="entry name" value="Phosphate_ABC_transporter"/>
</dbReference>
<keyword evidence="8 12" id="KW-0732">Signal</keyword>
<dbReference type="RefSeq" id="WP_013484212.1">
    <property type="nucleotide sequence ID" value="NC_014828.1"/>
</dbReference>
<evidence type="ECO:0000256" key="5">
    <source>
        <dbReference type="ARBA" id="ARBA00022448"/>
    </source>
</evidence>
<feature type="chain" id="PRO_5039757481" description="Phosphate-binding protein" evidence="12">
    <location>
        <begin position="23"/>
        <end position="307"/>
    </location>
</feature>
<evidence type="ECO:0000256" key="10">
    <source>
        <dbReference type="ARBA" id="ARBA00023139"/>
    </source>
</evidence>
<sequence>MKKLLAAVASVAMLGVLFTACSNGTSSSSSSSSSTVSGTVTAAGSSALKPLVDAAKTAFQQKNPDVSITVSAGGSGVGLQQVAAGTVDIGDSDVTAESKLPADQAKTLVDHQVAVIGVAVITSTDVKVSNLTTEQLTNIFTGKTKNWSEVGGPNEAITLVTRPSNSGTRALFKQYALNNVEESTSALNTDDSGVLLQDVAGNKGAIGYVALSYLVTSPNVSTVSIDNVAPTLDNIYSGKYKVWGTEHMYTKGEAKGAAAAFIKYMQSADFATRCETLGYGIASKVKVPHADTSSASSSASSSATSSK</sequence>
<accession>E6U796</accession>
<dbReference type="Proteomes" id="UP000001551">
    <property type="component" value="Chromosome"/>
</dbReference>
<keyword evidence="7 12" id="KW-0592">Phosphate transport</keyword>
<keyword evidence="16" id="KW-1185">Reference proteome</keyword>
<dbReference type="PANTHER" id="PTHR30570">
    <property type="entry name" value="PERIPLASMIC PHOSPHATE BINDING COMPONENT OF PHOSPHATE ABC TRANSPORTER"/>
    <property type="match status" value="1"/>
</dbReference>
<dbReference type="CDD" id="cd13653">
    <property type="entry name" value="PBP2_phosphate_like_1"/>
    <property type="match status" value="1"/>
</dbReference>
<evidence type="ECO:0000256" key="1">
    <source>
        <dbReference type="ARBA" id="ARBA00002841"/>
    </source>
</evidence>
<name>E6U796_ETHHY</name>
<proteinExistence type="inferred from homology"/>
<comment type="function">
    <text evidence="1">Part of the ABC transporter complex PstSACB involved in phosphate import.</text>
</comment>
<dbReference type="Pfam" id="PF12849">
    <property type="entry name" value="PBP_like_2"/>
    <property type="match status" value="1"/>
</dbReference>
<evidence type="ECO:0000256" key="2">
    <source>
        <dbReference type="ARBA" id="ARBA00004193"/>
    </source>
</evidence>
<comment type="subunit">
    <text evidence="4 12">The complex is composed of two ATP-binding proteins (PstB), two transmembrane proteins (PstC and PstA) and a solute-binding protein (PstS).</text>
</comment>
<evidence type="ECO:0000256" key="7">
    <source>
        <dbReference type="ARBA" id="ARBA00022592"/>
    </source>
</evidence>
<evidence type="ECO:0000256" key="3">
    <source>
        <dbReference type="ARBA" id="ARBA00008725"/>
    </source>
</evidence>
<comment type="similarity">
    <text evidence="3 12">Belongs to the PstS family.</text>
</comment>
<keyword evidence="9" id="KW-0472">Membrane</keyword>
<keyword evidence="5 12" id="KW-0813">Transport</keyword>
<organism evidence="15 16">
    <name type="scientific">Ethanoligenens harbinense (strain DSM 18485 / JCM 12961 / CGMCC 1.5033 / YUAN-3)</name>
    <dbReference type="NCBI Taxonomy" id="663278"/>
    <lineage>
        <taxon>Bacteria</taxon>
        <taxon>Bacillati</taxon>
        <taxon>Bacillota</taxon>
        <taxon>Clostridia</taxon>
        <taxon>Eubacteriales</taxon>
        <taxon>Oscillospiraceae</taxon>
        <taxon>Ethanoligenens</taxon>
    </lineage>
</organism>
<evidence type="ECO:0000256" key="4">
    <source>
        <dbReference type="ARBA" id="ARBA00011529"/>
    </source>
</evidence>
<dbReference type="GO" id="GO:0006817">
    <property type="term" value="P:phosphate ion transport"/>
    <property type="evidence" value="ECO:0007669"/>
    <property type="project" value="UniProtKB-UniRule"/>
</dbReference>
<dbReference type="GO" id="GO:0005886">
    <property type="term" value="C:plasma membrane"/>
    <property type="evidence" value="ECO:0007669"/>
    <property type="project" value="UniProtKB-SubCell"/>
</dbReference>
<dbReference type="InterPro" id="IPR011862">
    <property type="entry name" value="Phos-bd"/>
</dbReference>
<keyword evidence="10 12" id="KW-0564">Palmitate</keyword>
<dbReference type="EMBL" id="CP002400">
    <property type="protein sequence ID" value="ADU25831.1"/>
    <property type="molecule type" value="Genomic_DNA"/>
</dbReference>
<evidence type="ECO:0000259" key="14">
    <source>
        <dbReference type="Pfam" id="PF12849"/>
    </source>
</evidence>
<dbReference type="STRING" id="663278.Ethha_0244"/>
<keyword evidence="6 12" id="KW-1003">Cell membrane</keyword>
<keyword evidence="11 12" id="KW-0449">Lipoprotein</keyword>
<comment type="subcellular location">
    <subcellularLocation>
        <location evidence="2 12">Cell membrane</location>
        <topology evidence="2 12">Lipid-anchor</topology>
    </subcellularLocation>
</comment>
<evidence type="ECO:0000256" key="11">
    <source>
        <dbReference type="ARBA" id="ARBA00023288"/>
    </source>
</evidence>
<comment type="function">
    <text evidence="12">Involved in the system for phosphate transport across the cytoplasmic membrane.</text>
</comment>
<dbReference type="KEGG" id="eha:Ethha_0244"/>
<dbReference type="PROSITE" id="PS51257">
    <property type="entry name" value="PROKAR_LIPOPROTEIN"/>
    <property type="match status" value="1"/>
</dbReference>
<feature type="region of interest" description="Disordered" evidence="13">
    <location>
        <begin position="288"/>
        <end position="307"/>
    </location>
</feature>
<dbReference type="Gene3D" id="3.40.190.10">
    <property type="entry name" value="Periplasmic binding protein-like II"/>
    <property type="match status" value="2"/>
</dbReference>
<gene>
    <name evidence="15" type="ordered locus">Ethha_0244</name>
</gene>
<reference evidence="15 16" key="1">
    <citation type="submission" date="2010-12" db="EMBL/GenBank/DDBJ databases">
        <title>Complete sequence of Ethanoligenens harbinense YUAN-3.</title>
        <authorList>
            <person name="Lucas S."/>
            <person name="Copeland A."/>
            <person name="Lapidus A."/>
            <person name="Cheng J.-F."/>
            <person name="Bruce D."/>
            <person name="Goodwin L."/>
            <person name="Pitluck S."/>
            <person name="Chertkov O."/>
            <person name="Misra M."/>
            <person name="Detter J.C."/>
            <person name="Han C."/>
            <person name="Tapia R."/>
            <person name="Land M."/>
            <person name="Hauser L."/>
            <person name="Jeffries C."/>
            <person name="Kyrpides N."/>
            <person name="Ivanova N."/>
            <person name="Mikhailova N."/>
            <person name="Wang A."/>
            <person name="Mouttaki H."/>
            <person name="He Z."/>
            <person name="Zhou J."/>
            <person name="Hemme C.L."/>
            <person name="Woyke T."/>
        </authorList>
    </citation>
    <scope>NUCLEOTIDE SEQUENCE [LARGE SCALE GENOMIC DNA]</scope>
    <source>
        <strain evidence="16">DSM 18485 / JCM 12961 / CGMCC 1.5033 / YUAN-3</strain>
    </source>
</reference>
<dbReference type="SUPFAM" id="SSF53850">
    <property type="entry name" value="Periplasmic binding protein-like II"/>
    <property type="match status" value="1"/>
</dbReference>
<evidence type="ECO:0000256" key="9">
    <source>
        <dbReference type="ARBA" id="ARBA00023136"/>
    </source>
</evidence>
<feature type="compositionally biased region" description="Low complexity" evidence="13">
    <location>
        <begin position="292"/>
        <end position="307"/>
    </location>
</feature>
<evidence type="ECO:0000256" key="8">
    <source>
        <dbReference type="ARBA" id="ARBA00022729"/>
    </source>
</evidence>
<evidence type="ECO:0000256" key="12">
    <source>
        <dbReference type="RuleBase" id="RU367119"/>
    </source>
</evidence>
<protein>
    <recommendedName>
        <fullName evidence="12">Phosphate-binding protein</fullName>
    </recommendedName>
</protein>
<dbReference type="InterPro" id="IPR024370">
    <property type="entry name" value="PBP_domain"/>
</dbReference>
<dbReference type="GO" id="GO:0042301">
    <property type="term" value="F:phosphate ion binding"/>
    <property type="evidence" value="ECO:0007669"/>
    <property type="project" value="UniProtKB-UniRule"/>
</dbReference>
<evidence type="ECO:0000256" key="6">
    <source>
        <dbReference type="ARBA" id="ARBA00022475"/>
    </source>
</evidence>
<dbReference type="NCBIfam" id="TIGR02136">
    <property type="entry name" value="ptsS_2"/>
    <property type="match status" value="1"/>
</dbReference>
<dbReference type="PANTHER" id="PTHR30570:SF4">
    <property type="entry name" value="PHOSPHATE-BINDING PROTEIN PSTS 1"/>
    <property type="match status" value="1"/>
</dbReference>
<evidence type="ECO:0000313" key="15">
    <source>
        <dbReference type="EMBL" id="ADU25831.1"/>
    </source>
</evidence>
<feature type="signal peptide" evidence="12">
    <location>
        <begin position="1"/>
        <end position="22"/>
    </location>
</feature>
<dbReference type="AlphaFoldDB" id="E6U796"/>
<dbReference type="HOGENOM" id="CLU_026228_5_0_9"/>
<evidence type="ECO:0000313" key="16">
    <source>
        <dbReference type="Proteomes" id="UP000001551"/>
    </source>
</evidence>